<dbReference type="GO" id="GO:0016020">
    <property type="term" value="C:membrane"/>
    <property type="evidence" value="ECO:0007669"/>
    <property type="project" value="UniProtKB-SubCell"/>
</dbReference>
<organism evidence="14 15">
    <name type="scientific">Rickenella mellea</name>
    <dbReference type="NCBI Taxonomy" id="50990"/>
    <lineage>
        <taxon>Eukaryota</taxon>
        <taxon>Fungi</taxon>
        <taxon>Dikarya</taxon>
        <taxon>Basidiomycota</taxon>
        <taxon>Agaricomycotina</taxon>
        <taxon>Agaricomycetes</taxon>
        <taxon>Hymenochaetales</taxon>
        <taxon>Rickenellaceae</taxon>
        <taxon>Rickenella</taxon>
    </lineage>
</organism>
<dbReference type="FunFam" id="3.40.50.300:FF:000565">
    <property type="entry name" value="ABC bile acid transporter"/>
    <property type="match status" value="1"/>
</dbReference>
<dbReference type="GO" id="GO:0016887">
    <property type="term" value="F:ATP hydrolysis activity"/>
    <property type="evidence" value="ECO:0007669"/>
    <property type="project" value="InterPro"/>
</dbReference>
<evidence type="ECO:0000256" key="5">
    <source>
        <dbReference type="ARBA" id="ARBA00022741"/>
    </source>
</evidence>
<feature type="region of interest" description="Disordered" evidence="10">
    <location>
        <begin position="547"/>
        <end position="589"/>
    </location>
</feature>
<dbReference type="PANTHER" id="PTHR24223:SF456">
    <property type="entry name" value="MULTIDRUG RESISTANCE-ASSOCIATED PROTEIN LETHAL(2)03659"/>
    <property type="match status" value="1"/>
</dbReference>
<dbReference type="Gene3D" id="3.40.50.300">
    <property type="entry name" value="P-loop containing nucleotide triphosphate hydrolases"/>
    <property type="match status" value="2"/>
</dbReference>
<protein>
    <submittedName>
        <fullName evidence="14">ABC protein</fullName>
    </submittedName>
</protein>
<feature type="compositionally biased region" description="Basic and acidic residues" evidence="10">
    <location>
        <begin position="569"/>
        <end position="589"/>
    </location>
</feature>
<feature type="transmembrane region" description="Helical" evidence="11">
    <location>
        <begin position="366"/>
        <end position="385"/>
    </location>
</feature>
<feature type="transmembrane region" description="Helical" evidence="11">
    <location>
        <begin position="929"/>
        <end position="954"/>
    </location>
</feature>
<evidence type="ECO:0000313" key="15">
    <source>
        <dbReference type="Proteomes" id="UP000294933"/>
    </source>
</evidence>
<accession>A0A4Y7Q0B0</accession>
<keyword evidence="8" id="KW-0843">Virulence</keyword>
<dbReference type="PROSITE" id="PS00211">
    <property type="entry name" value="ABC_TRANSPORTER_1"/>
    <property type="match status" value="2"/>
</dbReference>
<dbReference type="Pfam" id="PF00005">
    <property type="entry name" value="ABC_tran"/>
    <property type="match status" value="2"/>
</dbReference>
<keyword evidence="3" id="KW-0813">Transport</keyword>
<evidence type="ECO:0000256" key="8">
    <source>
        <dbReference type="ARBA" id="ARBA00023026"/>
    </source>
</evidence>
<feature type="transmembrane region" description="Helical" evidence="11">
    <location>
        <begin position="260"/>
        <end position="278"/>
    </location>
</feature>
<sequence>MRNVHIPADVEKSSVADVDEKKIDVDGRKGHESTDVRVRRQLDIGNIENSIYREKWWQLWRPRDPPPPPRASLEDAPVIPIVHASLFSKLTYSWITELMILGYQRTLQAPDLWKMDPSRESAFLSAKLDAAWACRTAEANEWNEKLQNGEINPGSFKRASWAFKACLFGWSLKSSSGDKTSIKERREAYERRWREVDGRKRPSLAWALNDTFGFHFWAGGVFKVFGDTSQLMCPLVVKAIINFGKESFARNDAGLEKPSIGRGVAMAVGLFLLTMMTSVCQHQFFWRSMSTGVLARAALISSIYKRGVKLTQKARTQLPNSALVNHISTDVSTIDACSQWFHAAWTAPIQVSICLIILLVQLGPSALAGFSLFVLMIPLQERIMAIQFKIRRKSMKWTDMRAKVILEVLGAMRVVKYFSYEVPFLKRIYDIRAQELHGVRSIGFSRSANIAMAFSVPVLAATLAFVTYTSTSHAFDVAIIFASFSLFQLLRQPLMFLPRALSHISDAQNAVIRLGKVFEAEVMTDTPLVVDLGLEVAVKVDGATFEWEESPPEEKGDKAEKGAKKRGKELKEKLKADETQDGHGDEEKVHEILPPFRVRDVVMNIPRGQLFAIVGPVGSGKSSLLQGLIGEMRKVSGSVTFGGTVGYCPQTAWIQNATVRDNILFGQPFDEDRYWETVENASLLPDLQVLPDGDLTEIGEKGINLSGGQKQRINIARAIYYNADVVIFDDPLSAVDAHVGKALFTDAILGALRGKGKTVILVTHALHFLSQCDHIYTIVNGRIAEHGTYTELIQRGGEFARLDREFGGKQEMEEGQEEADAEASGGDKLIQDGEDAEGEIEKLKLKSKRDIGNGEGKGRLEGRLIVTESRTSGAISWGVYGSYLAAGRGWITVPCVILAMILMQGSQVLNSYTLVWWQSNKWHRPNSFYQILYAAMGVSQATFTFLLGVAMDFISNLSSRNLHHSSIRNVFYAPMSFFDTTPTGRILSVFGKDIDTIDNQLSISLRLLVLTLAGVFGSFIIITIIEHYFILAACMIGVGYSYFAAFYRASAREMKRLDSLLRSLLYSHFAESLTGLPTIRSYGELPRFLKDNQYYVDLENRALFLTITNQRWLAIRLDFLGAVMVFLVAIFAVVGVSGINPAQIGLVLTYTTQLTQMCGLLTRQTAEVENYMNSVERVVHYSRGDLIPQEAPHEIKSTKPDQSWPQEGSITMNSIVMSYRPGLPNVLKGVSMTVQGGEKIGVVGRTGAGKSSLMLAIFRIVELSAGSIIIDGIDISKIGLKELRSKLSIIPQDPLLFSGTIRSNLDPFNLYDDARLWDALRRAYLVGLPGTEGHHKPPVQSASHSGTASAIEVESGISTPVSRFTLDTIVESEGANLSVGERSLLSLARALVKDSRVVVLDEATASVDLETDSKIQYTIQTEFRDRTLLCIAHRLRTILSYDRILVLDAGQIVEFDTPLNLFRNENGIFRGMCQRSNITMDEIEKSHARFDVS</sequence>
<keyword evidence="15" id="KW-1185">Reference proteome</keyword>
<evidence type="ECO:0000259" key="12">
    <source>
        <dbReference type="PROSITE" id="PS50893"/>
    </source>
</evidence>
<keyword evidence="4 11" id="KW-0812">Transmembrane</keyword>
<dbReference type="EMBL" id="ML170185">
    <property type="protein sequence ID" value="TDL20835.1"/>
    <property type="molecule type" value="Genomic_DNA"/>
</dbReference>
<dbReference type="InterPro" id="IPR017871">
    <property type="entry name" value="ABC_transporter-like_CS"/>
</dbReference>
<feature type="domain" description="ABC transporter" evidence="12">
    <location>
        <begin position="1210"/>
        <end position="1474"/>
    </location>
</feature>
<evidence type="ECO:0000256" key="11">
    <source>
        <dbReference type="SAM" id="Phobius"/>
    </source>
</evidence>
<dbReference type="SMART" id="SM00382">
    <property type="entry name" value="AAA"/>
    <property type="match status" value="2"/>
</dbReference>
<dbReference type="InterPro" id="IPR003593">
    <property type="entry name" value="AAA+_ATPase"/>
</dbReference>
<feature type="transmembrane region" description="Helical" evidence="11">
    <location>
        <begin position="1003"/>
        <end position="1022"/>
    </location>
</feature>
<evidence type="ECO:0000256" key="3">
    <source>
        <dbReference type="ARBA" id="ARBA00022448"/>
    </source>
</evidence>
<evidence type="ECO:0000256" key="2">
    <source>
        <dbReference type="ARBA" id="ARBA00009726"/>
    </source>
</evidence>
<dbReference type="GO" id="GO:0005524">
    <property type="term" value="F:ATP binding"/>
    <property type="evidence" value="ECO:0007669"/>
    <property type="project" value="UniProtKB-KW"/>
</dbReference>
<dbReference type="PROSITE" id="PS50929">
    <property type="entry name" value="ABC_TM1F"/>
    <property type="match status" value="2"/>
</dbReference>
<keyword evidence="5" id="KW-0547">Nucleotide-binding</keyword>
<evidence type="ECO:0000256" key="1">
    <source>
        <dbReference type="ARBA" id="ARBA00004141"/>
    </source>
</evidence>
<proteinExistence type="inferred from homology"/>
<dbReference type="CDD" id="cd18606">
    <property type="entry name" value="ABC_6TM_YOR1_D2_like"/>
    <property type="match status" value="1"/>
</dbReference>
<dbReference type="PANTHER" id="PTHR24223">
    <property type="entry name" value="ATP-BINDING CASSETTE SUB-FAMILY C"/>
    <property type="match status" value="1"/>
</dbReference>
<reference evidence="14 15" key="1">
    <citation type="submission" date="2018-06" db="EMBL/GenBank/DDBJ databases">
        <title>A transcriptomic atlas of mushroom development highlights an independent origin of complex multicellularity.</title>
        <authorList>
            <consortium name="DOE Joint Genome Institute"/>
            <person name="Krizsan K."/>
            <person name="Almasi E."/>
            <person name="Merenyi Z."/>
            <person name="Sahu N."/>
            <person name="Viragh M."/>
            <person name="Koszo T."/>
            <person name="Mondo S."/>
            <person name="Kiss B."/>
            <person name="Balint B."/>
            <person name="Kues U."/>
            <person name="Barry K."/>
            <person name="Hegedus J.C."/>
            <person name="Henrissat B."/>
            <person name="Johnson J."/>
            <person name="Lipzen A."/>
            <person name="Ohm R."/>
            <person name="Nagy I."/>
            <person name="Pangilinan J."/>
            <person name="Yan J."/>
            <person name="Xiong Y."/>
            <person name="Grigoriev I.V."/>
            <person name="Hibbett D.S."/>
            <person name="Nagy L.G."/>
        </authorList>
    </citation>
    <scope>NUCLEOTIDE SEQUENCE [LARGE SCALE GENOMIC DNA]</scope>
    <source>
        <strain evidence="14 15">SZMC22713</strain>
    </source>
</reference>
<keyword evidence="9 11" id="KW-0472">Membrane</keyword>
<dbReference type="InterPro" id="IPR003439">
    <property type="entry name" value="ABC_transporter-like_ATP-bd"/>
</dbReference>
<evidence type="ECO:0000256" key="7">
    <source>
        <dbReference type="ARBA" id="ARBA00022989"/>
    </source>
</evidence>
<dbReference type="PROSITE" id="PS50893">
    <property type="entry name" value="ABC_TRANSPORTER_2"/>
    <property type="match status" value="2"/>
</dbReference>
<evidence type="ECO:0000256" key="10">
    <source>
        <dbReference type="SAM" id="MobiDB-lite"/>
    </source>
</evidence>
<dbReference type="CDD" id="cd03244">
    <property type="entry name" value="ABCC_MRP_domain2"/>
    <property type="match status" value="1"/>
</dbReference>
<feature type="transmembrane region" description="Helical" evidence="11">
    <location>
        <begin position="1119"/>
        <end position="1139"/>
    </location>
</feature>
<dbReference type="OrthoDB" id="6500128at2759"/>
<feature type="domain" description="ABC transmembrane type-1" evidence="13">
    <location>
        <begin position="217"/>
        <end position="506"/>
    </location>
</feature>
<evidence type="ECO:0000256" key="4">
    <source>
        <dbReference type="ARBA" id="ARBA00022692"/>
    </source>
</evidence>
<evidence type="ECO:0000313" key="14">
    <source>
        <dbReference type="EMBL" id="TDL20835.1"/>
    </source>
</evidence>
<dbReference type="SUPFAM" id="SSF52540">
    <property type="entry name" value="P-loop containing nucleoside triphosphate hydrolases"/>
    <property type="match status" value="2"/>
</dbReference>
<dbReference type="STRING" id="50990.A0A4Y7Q0B0"/>
<feature type="domain" description="ABC transmembrane type-1" evidence="13">
    <location>
        <begin position="896"/>
        <end position="1170"/>
    </location>
</feature>
<feature type="transmembrane region" description="Helical" evidence="11">
    <location>
        <begin position="890"/>
        <end position="909"/>
    </location>
</feature>
<evidence type="ECO:0000256" key="6">
    <source>
        <dbReference type="ARBA" id="ARBA00022840"/>
    </source>
</evidence>
<feature type="compositionally biased region" description="Basic and acidic residues" evidence="10">
    <location>
        <begin position="552"/>
        <end position="562"/>
    </location>
</feature>
<gene>
    <name evidence="14" type="ORF">BD410DRAFT_841032</name>
</gene>
<dbReference type="InterPro" id="IPR050173">
    <property type="entry name" value="ABC_transporter_C-like"/>
</dbReference>
<dbReference type="CDD" id="cd18597">
    <property type="entry name" value="ABC_6TM_YOR1_D1_like"/>
    <property type="match status" value="1"/>
</dbReference>
<feature type="transmembrane region" description="Helical" evidence="11">
    <location>
        <begin position="1028"/>
        <end position="1047"/>
    </location>
</feature>
<dbReference type="CDD" id="cd03250">
    <property type="entry name" value="ABCC_MRP_domain1"/>
    <property type="match status" value="1"/>
</dbReference>
<feature type="domain" description="ABC transporter" evidence="12">
    <location>
        <begin position="574"/>
        <end position="805"/>
    </location>
</feature>
<dbReference type="FunFam" id="1.20.1560.10:FF:000061">
    <property type="entry name" value="ATP-binding cassette transporter YOR1"/>
    <property type="match status" value="1"/>
</dbReference>
<dbReference type="Gene3D" id="1.20.1560.10">
    <property type="entry name" value="ABC transporter type 1, transmembrane domain"/>
    <property type="match status" value="2"/>
</dbReference>
<comment type="subcellular location">
    <subcellularLocation>
        <location evidence="1">Membrane</location>
        <topology evidence="1">Multi-pass membrane protein</topology>
    </subcellularLocation>
</comment>
<dbReference type="FunFam" id="3.40.50.300:FF:000997">
    <property type="entry name" value="Multidrug resistance-associated protein 1"/>
    <property type="match status" value="1"/>
</dbReference>
<dbReference type="SUPFAM" id="SSF90123">
    <property type="entry name" value="ABC transporter transmembrane region"/>
    <property type="match status" value="2"/>
</dbReference>
<dbReference type="InterPro" id="IPR011527">
    <property type="entry name" value="ABC1_TM_dom"/>
</dbReference>
<dbReference type="InterPro" id="IPR036640">
    <property type="entry name" value="ABC1_TM_sf"/>
</dbReference>
<keyword evidence="7 11" id="KW-1133">Transmembrane helix</keyword>
<dbReference type="GO" id="GO:0140359">
    <property type="term" value="F:ABC-type transporter activity"/>
    <property type="evidence" value="ECO:0007669"/>
    <property type="project" value="InterPro"/>
</dbReference>
<dbReference type="InterPro" id="IPR027417">
    <property type="entry name" value="P-loop_NTPase"/>
</dbReference>
<evidence type="ECO:0000256" key="9">
    <source>
        <dbReference type="ARBA" id="ARBA00023136"/>
    </source>
</evidence>
<dbReference type="Proteomes" id="UP000294933">
    <property type="component" value="Unassembled WGS sequence"/>
</dbReference>
<dbReference type="FunFam" id="1.20.1560.10:FF:000010">
    <property type="entry name" value="Multidrug resistance-associated ABC transporter"/>
    <property type="match status" value="1"/>
</dbReference>
<keyword evidence="6" id="KW-0067">ATP-binding</keyword>
<feature type="region of interest" description="Disordered" evidence="10">
    <location>
        <begin position="809"/>
        <end position="830"/>
    </location>
</feature>
<comment type="similarity">
    <text evidence="2">Belongs to the ABC transporter superfamily. ABCC family. Conjugate transporter (TC 3.A.1.208) subfamily.</text>
</comment>
<evidence type="ECO:0000259" key="13">
    <source>
        <dbReference type="PROSITE" id="PS50929"/>
    </source>
</evidence>
<name>A0A4Y7Q0B0_9AGAM</name>
<dbReference type="VEuPathDB" id="FungiDB:BD410DRAFT_841032"/>
<dbReference type="Pfam" id="PF00664">
    <property type="entry name" value="ABC_membrane"/>
    <property type="match status" value="2"/>
</dbReference>